<feature type="transmembrane region" description="Helical" evidence="1">
    <location>
        <begin position="157"/>
        <end position="180"/>
    </location>
</feature>
<feature type="transmembrane region" description="Helical" evidence="1">
    <location>
        <begin position="192"/>
        <end position="210"/>
    </location>
</feature>
<dbReference type="Proteomes" id="UP000009077">
    <property type="component" value="Chromosome"/>
</dbReference>
<feature type="transmembrane region" description="Helical" evidence="1">
    <location>
        <begin position="247"/>
        <end position="266"/>
    </location>
</feature>
<feature type="transmembrane region" description="Helical" evidence="1">
    <location>
        <begin position="96"/>
        <end position="118"/>
    </location>
</feature>
<dbReference type="KEGG" id="ssb:SSUBM407_1479"/>
<keyword evidence="3" id="KW-1185">Reference proteome</keyword>
<evidence type="ECO:0000256" key="1">
    <source>
        <dbReference type="SAM" id="Phobius"/>
    </source>
</evidence>
<dbReference type="RefSeq" id="WP_012027519.1">
    <property type="nucleotide sequence ID" value="NC_012926.1"/>
</dbReference>
<feature type="transmembrane region" description="Helical" evidence="1">
    <location>
        <begin position="124"/>
        <end position="145"/>
    </location>
</feature>
<keyword evidence="1" id="KW-0472">Membrane</keyword>
<dbReference type="HOGENOM" id="CLU_085026_0_1_9"/>
<dbReference type="SUPFAM" id="SSF158560">
    <property type="entry name" value="BH3980-like"/>
    <property type="match status" value="1"/>
</dbReference>
<feature type="transmembrane region" description="Helical" evidence="1">
    <location>
        <begin position="217"/>
        <end position="235"/>
    </location>
</feature>
<name>A0A0H3MX51_STRS4</name>
<evidence type="ECO:0000313" key="3">
    <source>
        <dbReference type="Proteomes" id="UP000009077"/>
    </source>
</evidence>
<reference evidence="2 3" key="1">
    <citation type="journal article" date="2009" name="PLoS ONE">
        <title>Rapid evolution of virulence and drug resistance in the emerging zoonotic pathogen Streptococcus suis.</title>
        <authorList>
            <person name="Holden M.T.G."/>
            <person name="Hauser H."/>
            <person name="Sanders M."/>
            <person name="Ngo T.H."/>
            <person name="Cherevach I."/>
            <person name="Cronin A."/>
            <person name="Goodhead I."/>
            <person name="Mungall K."/>
            <person name="Quail M.A."/>
            <person name="Price C."/>
            <person name="Rabbinowitsch E."/>
            <person name="Sharp S."/>
            <person name="Croucher N.J."/>
            <person name="Chieu T.B."/>
            <person name="Mai N.T.H."/>
            <person name="Diep T.S."/>
            <person name="Chinh N.T."/>
            <person name="Kehoe M."/>
            <person name="Leigh J.A."/>
            <person name="Ward P.N."/>
            <person name="Dowson C.G."/>
            <person name="Whatmore A.M."/>
            <person name="Chanter N."/>
            <person name="Iversen P."/>
            <person name="Gottschalk M."/>
            <person name="Slater J.D."/>
            <person name="Smith H.E."/>
            <person name="Spratt B.G."/>
            <person name="Xu J."/>
            <person name="Ye C."/>
            <person name="Bentley S."/>
            <person name="Barrell B.G."/>
            <person name="Schultsz C."/>
            <person name="Maskell D.J."/>
            <person name="Parkhill J."/>
        </authorList>
    </citation>
    <scope>NUCLEOTIDE SEQUENCE [LARGE SCALE GENOMIC DNA]</scope>
    <source>
        <strain evidence="2 3">BM407</strain>
    </source>
</reference>
<proteinExistence type="predicted"/>
<keyword evidence="1" id="KW-0812">Transmembrane</keyword>
<organism evidence="2 3">
    <name type="scientific">Streptococcus suis (strain BM407)</name>
    <dbReference type="NCBI Taxonomy" id="568814"/>
    <lineage>
        <taxon>Bacteria</taxon>
        <taxon>Bacillati</taxon>
        <taxon>Bacillota</taxon>
        <taxon>Bacilli</taxon>
        <taxon>Lactobacillales</taxon>
        <taxon>Streptococcaceae</taxon>
        <taxon>Streptococcus</taxon>
    </lineage>
</organism>
<dbReference type="GeneID" id="8154231"/>
<dbReference type="Gene3D" id="1.10.1900.10">
    <property type="entry name" value="c-terminal domain of poly(a) binding protein"/>
    <property type="match status" value="1"/>
</dbReference>
<accession>A0A0H3MX51</accession>
<protein>
    <submittedName>
        <fullName evidence="2">Membrane protein</fullName>
    </submittedName>
</protein>
<dbReference type="EMBL" id="FM252032">
    <property type="protein sequence ID" value="CAZ56336.1"/>
    <property type="molecule type" value="Genomic_DNA"/>
</dbReference>
<evidence type="ECO:0000313" key="2">
    <source>
        <dbReference type="EMBL" id="CAZ56336.1"/>
    </source>
</evidence>
<gene>
    <name evidence="2" type="ordered locus">SSUBM407_1479</name>
</gene>
<keyword evidence="1" id="KW-1133">Transmembrane helix</keyword>
<sequence>MKRDKQVLRDKTNIIVDNLLPENKAYFDEIRDYMILKSFFKDEKAILEQIYSMVSDFKMAEVDGLTAVDFFGTDPKDMADQLLKNAPKAPLREMTITYFSAVATLYAIGTFLLFANTGQFQLEFILFLASCTNALLLCWLVFGLLPSVLFKPKASKMIIGLIVLTIIILFNIIFNLPAMIGDKAIYLKFPEMFDWLFVIVTSLATIVFSVKVKVFRTFALPIFAFLLIGIIKKLLVMNLVSGDLWTVWLPIGLLCAAMILFYLQIYQSTKEST</sequence>
<dbReference type="AlphaFoldDB" id="A0A0H3MX51"/>
<dbReference type="PATRIC" id="fig|568814.3.peg.1516"/>